<dbReference type="HOGENOM" id="CLU_2112635_0_0_1"/>
<feature type="region of interest" description="Disordered" evidence="1">
    <location>
        <begin position="49"/>
        <end position="100"/>
    </location>
</feature>
<dbReference type="AlphaFoldDB" id="J3N3X2"/>
<dbReference type="EnsemblPlants" id="OB10G22200.1">
    <property type="protein sequence ID" value="OB10G22200.1"/>
    <property type="gene ID" value="OB10G22200"/>
</dbReference>
<proteinExistence type="predicted"/>
<evidence type="ECO:0000313" key="2">
    <source>
        <dbReference type="EnsemblPlants" id="OB10G22200.1"/>
    </source>
</evidence>
<accession>J3N3X2</accession>
<name>J3N3X2_ORYBR</name>
<dbReference type="Proteomes" id="UP000006038">
    <property type="component" value="Chromosome 10"/>
</dbReference>
<organism evidence="2">
    <name type="scientific">Oryza brachyantha</name>
    <name type="common">malo sina</name>
    <dbReference type="NCBI Taxonomy" id="4533"/>
    <lineage>
        <taxon>Eukaryota</taxon>
        <taxon>Viridiplantae</taxon>
        <taxon>Streptophyta</taxon>
        <taxon>Embryophyta</taxon>
        <taxon>Tracheophyta</taxon>
        <taxon>Spermatophyta</taxon>
        <taxon>Magnoliopsida</taxon>
        <taxon>Liliopsida</taxon>
        <taxon>Poales</taxon>
        <taxon>Poaceae</taxon>
        <taxon>BOP clade</taxon>
        <taxon>Oryzoideae</taxon>
        <taxon>Oryzeae</taxon>
        <taxon>Oryzinae</taxon>
        <taxon>Oryza</taxon>
    </lineage>
</organism>
<feature type="compositionally biased region" description="Polar residues" evidence="1">
    <location>
        <begin position="90"/>
        <end position="100"/>
    </location>
</feature>
<evidence type="ECO:0000313" key="3">
    <source>
        <dbReference type="Proteomes" id="UP000006038"/>
    </source>
</evidence>
<reference evidence="2" key="1">
    <citation type="journal article" date="2013" name="Nat. Commun.">
        <title>Whole-genome sequencing of Oryza brachyantha reveals mechanisms underlying Oryza genome evolution.</title>
        <authorList>
            <person name="Chen J."/>
            <person name="Huang Q."/>
            <person name="Gao D."/>
            <person name="Wang J."/>
            <person name="Lang Y."/>
            <person name="Liu T."/>
            <person name="Li B."/>
            <person name="Bai Z."/>
            <person name="Luis Goicoechea J."/>
            <person name="Liang C."/>
            <person name="Chen C."/>
            <person name="Zhang W."/>
            <person name="Sun S."/>
            <person name="Liao Y."/>
            <person name="Zhang X."/>
            <person name="Yang L."/>
            <person name="Song C."/>
            <person name="Wang M."/>
            <person name="Shi J."/>
            <person name="Liu G."/>
            <person name="Liu J."/>
            <person name="Zhou H."/>
            <person name="Zhou W."/>
            <person name="Yu Q."/>
            <person name="An N."/>
            <person name="Chen Y."/>
            <person name="Cai Q."/>
            <person name="Wang B."/>
            <person name="Liu B."/>
            <person name="Min J."/>
            <person name="Huang Y."/>
            <person name="Wu H."/>
            <person name="Li Z."/>
            <person name="Zhang Y."/>
            <person name="Yin Y."/>
            <person name="Song W."/>
            <person name="Jiang J."/>
            <person name="Jackson S.A."/>
            <person name="Wing R.A."/>
            <person name="Wang J."/>
            <person name="Chen M."/>
        </authorList>
    </citation>
    <scope>NUCLEOTIDE SEQUENCE [LARGE SCALE GENOMIC DNA]</scope>
    <source>
        <strain evidence="2">cv. IRGC 101232</strain>
    </source>
</reference>
<reference evidence="2" key="2">
    <citation type="submission" date="2013-04" db="UniProtKB">
        <authorList>
            <consortium name="EnsemblPlants"/>
        </authorList>
    </citation>
    <scope>IDENTIFICATION</scope>
</reference>
<dbReference type="Gramene" id="OB10G22200.1">
    <property type="protein sequence ID" value="OB10G22200.1"/>
    <property type="gene ID" value="OB10G22200"/>
</dbReference>
<feature type="compositionally biased region" description="Basic residues" evidence="1">
    <location>
        <begin position="49"/>
        <end position="71"/>
    </location>
</feature>
<keyword evidence="3" id="KW-1185">Reference proteome</keyword>
<protein>
    <submittedName>
        <fullName evidence="2">Uncharacterized protein</fullName>
    </submittedName>
</protein>
<evidence type="ECO:0000256" key="1">
    <source>
        <dbReference type="SAM" id="MobiDB-lite"/>
    </source>
</evidence>
<sequence>MACRWAVAHRLVDEELVDLLLAGGGKLGGLEHRGGPLARTVGHLRALRPRRRPPQVPRRHHHHHRLPSRLRHLNESRTAHLTSSKKIKNQRNSWPSRSNWGRSVRAVPAWRGSAA</sequence>